<gene>
    <name evidence="1" type="ORF">I6H58_07710</name>
</gene>
<dbReference type="SUPFAM" id="SSF74650">
    <property type="entry name" value="Galactose mutarotase-like"/>
    <property type="match status" value="1"/>
</dbReference>
<dbReference type="Proteomes" id="UP000595221">
    <property type="component" value="Chromosome"/>
</dbReference>
<organism evidence="1 2">
    <name type="scientific">Rothia kristinae</name>
    <dbReference type="NCBI Taxonomy" id="37923"/>
    <lineage>
        <taxon>Bacteria</taxon>
        <taxon>Bacillati</taxon>
        <taxon>Actinomycetota</taxon>
        <taxon>Actinomycetes</taxon>
        <taxon>Micrococcales</taxon>
        <taxon>Micrococcaceae</taxon>
        <taxon>Rothia</taxon>
    </lineage>
</organism>
<dbReference type="RefSeq" id="WP_198489882.1">
    <property type="nucleotide sequence ID" value="NZ_CP066078.1"/>
</dbReference>
<dbReference type="GO" id="GO:0030246">
    <property type="term" value="F:carbohydrate binding"/>
    <property type="evidence" value="ECO:0007669"/>
    <property type="project" value="InterPro"/>
</dbReference>
<reference evidence="1 2" key="1">
    <citation type="submission" date="2020-12" db="EMBL/GenBank/DDBJ databases">
        <title>FDA dAtabase for Regulatory Grade micrObial Sequences (FDA-ARGOS): Supporting development and validation of Infectious Disease Dx tests.</title>
        <authorList>
            <person name="Sproer C."/>
            <person name="Gronow S."/>
            <person name="Severitt S."/>
            <person name="Schroder I."/>
            <person name="Tallon L."/>
            <person name="Sadzewicz L."/>
            <person name="Zhao X."/>
            <person name="Boylan J."/>
            <person name="Ott S."/>
            <person name="Bowen H."/>
            <person name="Vavikolanu K."/>
            <person name="Mehta A."/>
            <person name="Aluvathingal J."/>
            <person name="Nadendla S."/>
            <person name="Lowell S."/>
            <person name="Myers T."/>
            <person name="Yan Y."/>
            <person name="Sichtig H."/>
        </authorList>
    </citation>
    <scope>NUCLEOTIDE SEQUENCE [LARGE SCALE GENOMIC DNA]</scope>
    <source>
        <strain evidence="1 2">FDAARGOS_1001</strain>
    </source>
</reference>
<sequence length="319" mass="34481">MVSAQGCRHQICGGGYAAVIAEVGASLVSLVDPGGRHLVLPTPEAGLREGCSGAVLAPWPNRIRDGRYEFGGETHQLPLSEPDRRVAAHGLALWERWDLDREATDGSRAVFTLRLVPQPGYPFSLVLTCTYLLDERGLTWTVRARNTGDISAPYAAAVHPYLTPPTPPEVIRTPMALDEWRVHVPAEVYQEVDDERLLPDPHRPRISSVAGTPFDLGGSGGCDMVGRQFDLALGQLRRNNAGEASCWVQGADGGKTTLTCGPHVEWIQIYTDDQAGEGQGRRAVALEPMSAPADAFNSGNSLKVLHPGALHEMWLRIGS</sequence>
<dbReference type="GO" id="GO:0005975">
    <property type="term" value="P:carbohydrate metabolic process"/>
    <property type="evidence" value="ECO:0007669"/>
    <property type="project" value="InterPro"/>
</dbReference>
<dbReference type="InterPro" id="IPR008183">
    <property type="entry name" value="Aldose_1/G6P_1-epimerase"/>
</dbReference>
<proteinExistence type="predicted"/>
<evidence type="ECO:0000313" key="1">
    <source>
        <dbReference type="EMBL" id="QQC58855.1"/>
    </source>
</evidence>
<dbReference type="AlphaFoldDB" id="A0A7T4MSK8"/>
<dbReference type="InterPro" id="IPR014718">
    <property type="entry name" value="GH-type_carb-bd"/>
</dbReference>
<dbReference type="Gene3D" id="2.70.98.10">
    <property type="match status" value="1"/>
</dbReference>
<evidence type="ECO:0000313" key="2">
    <source>
        <dbReference type="Proteomes" id="UP000595221"/>
    </source>
</evidence>
<dbReference type="InterPro" id="IPR011013">
    <property type="entry name" value="Gal_mutarotase_sf_dom"/>
</dbReference>
<dbReference type="EMBL" id="CP066078">
    <property type="protein sequence ID" value="QQC58855.1"/>
    <property type="molecule type" value="Genomic_DNA"/>
</dbReference>
<dbReference type="GO" id="GO:0016853">
    <property type="term" value="F:isomerase activity"/>
    <property type="evidence" value="ECO:0007669"/>
    <property type="project" value="InterPro"/>
</dbReference>
<name>A0A7T4MSK8_9MICC</name>
<dbReference type="Pfam" id="PF01263">
    <property type="entry name" value="Aldose_epim"/>
    <property type="match status" value="1"/>
</dbReference>
<protein>
    <submittedName>
        <fullName evidence="1">Galactose mutarotase</fullName>
    </submittedName>
</protein>
<accession>A0A7T4MSK8</accession>